<evidence type="ECO:0000313" key="2">
    <source>
        <dbReference type="EMBL" id="KAK5695778.1"/>
    </source>
</evidence>
<accession>A0AAN7ZSG9</accession>
<name>A0AAN7ZSG9_9PEZI</name>
<feature type="region of interest" description="Disordered" evidence="1">
    <location>
        <begin position="1"/>
        <end position="21"/>
    </location>
</feature>
<evidence type="ECO:0000256" key="1">
    <source>
        <dbReference type="SAM" id="MobiDB-lite"/>
    </source>
</evidence>
<sequence>MKRQRSEDDETPRRKSARLSSLATSSLEKLETCEDIGIGMTFAGLRGVCDVYNKFLPYAKDCGVESRVRTRVNAVTKALRAAEDVIRKAHLDIEKKTAELNNRVHAFIESAVSAPGDYAKGNLLACSAYDLEYALQHIFVEDADRFAKYVRDCLKPALRMDRVWDEQPRFHSEEKPNTFISKLFRLLQNMVHQDLSIPTLRAMVYAKTAFRGSLQRVDTGEQEAAHHCLDEAIHAFVGDAERPKCADEPDPNDHRNHDCTVRVTGLVWYQGSCGWEGIEYWDYASAVRELRGAFKKHDSLCRTNDYDDEYGYDYGYRLNRQSPKCFHENSFAMIEWLQKKAWGEIRSNLLRIVGNRLPVELADSIFEYALEAEGVPAQPGLMEKYRPETTAYQRRRGRKPCVRSRRKLEYTCAKTSQSSPSRYELYYSSSESDSEAEVAAVGAV</sequence>
<evidence type="ECO:0000313" key="3">
    <source>
        <dbReference type="Proteomes" id="UP001310594"/>
    </source>
</evidence>
<comment type="caution">
    <text evidence="2">The sequence shown here is derived from an EMBL/GenBank/DDBJ whole genome shotgun (WGS) entry which is preliminary data.</text>
</comment>
<protein>
    <submittedName>
        <fullName evidence="2">Uncharacterized protein</fullName>
    </submittedName>
</protein>
<dbReference type="Proteomes" id="UP001310594">
    <property type="component" value="Unassembled WGS sequence"/>
</dbReference>
<proteinExistence type="predicted"/>
<organism evidence="2 3">
    <name type="scientific">Elasticomyces elasticus</name>
    <dbReference type="NCBI Taxonomy" id="574655"/>
    <lineage>
        <taxon>Eukaryota</taxon>
        <taxon>Fungi</taxon>
        <taxon>Dikarya</taxon>
        <taxon>Ascomycota</taxon>
        <taxon>Pezizomycotina</taxon>
        <taxon>Dothideomycetes</taxon>
        <taxon>Dothideomycetidae</taxon>
        <taxon>Mycosphaerellales</taxon>
        <taxon>Teratosphaeriaceae</taxon>
        <taxon>Elasticomyces</taxon>
    </lineage>
</organism>
<gene>
    <name evidence="2" type="ORF">LTR97_008198</name>
</gene>
<dbReference type="EMBL" id="JAVRQU010000013">
    <property type="protein sequence ID" value="KAK5695778.1"/>
    <property type="molecule type" value="Genomic_DNA"/>
</dbReference>
<reference evidence="2" key="1">
    <citation type="submission" date="2023-08" db="EMBL/GenBank/DDBJ databases">
        <title>Black Yeasts Isolated from many extreme environments.</title>
        <authorList>
            <person name="Coleine C."/>
            <person name="Stajich J.E."/>
            <person name="Selbmann L."/>
        </authorList>
    </citation>
    <scope>NUCLEOTIDE SEQUENCE</scope>
    <source>
        <strain evidence="2">CCFEE 5810</strain>
    </source>
</reference>
<dbReference type="AlphaFoldDB" id="A0AAN7ZSG9"/>